<dbReference type="Pfam" id="PF00128">
    <property type="entry name" value="Alpha-amylase"/>
    <property type="match status" value="1"/>
</dbReference>
<dbReference type="AlphaFoldDB" id="A0A9J6QIA7"/>
<dbReference type="InterPro" id="IPR004193">
    <property type="entry name" value="Glyco_hydro_13_N"/>
</dbReference>
<dbReference type="SUPFAM" id="SSF51445">
    <property type="entry name" value="(Trans)glycosidases"/>
    <property type="match status" value="1"/>
</dbReference>
<keyword evidence="8 10" id="KW-0320">Glycogen biosynthesis</keyword>
<feature type="active site" description="Proton donor" evidence="10 11">
    <location>
        <position position="364"/>
    </location>
</feature>
<organism evidence="13 14">
    <name type="scientific">Hominibacterium faecale</name>
    <dbReference type="NCBI Taxonomy" id="2839743"/>
    <lineage>
        <taxon>Bacteria</taxon>
        <taxon>Bacillati</taxon>
        <taxon>Bacillota</taxon>
        <taxon>Clostridia</taxon>
        <taxon>Peptostreptococcales</taxon>
        <taxon>Anaerovoracaceae</taxon>
        <taxon>Hominibacterium</taxon>
    </lineage>
</organism>
<evidence type="ECO:0000256" key="9">
    <source>
        <dbReference type="ARBA" id="ARBA00023277"/>
    </source>
</evidence>
<evidence type="ECO:0000313" key="14">
    <source>
        <dbReference type="Proteomes" id="UP001065549"/>
    </source>
</evidence>
<dbReference type="NCBIfam" id="NF008967">
    <property type="entry name" value="PRK12313.1"/>
    <property type="match status" value="1"/>
</dbReference>
<dbReference type="Pfam" id="PF02806">
    <property type="entry name" value="Alpha-amylase_C"/>
    <property type="match status" value="1"/>
</dbReference>
<accession>A0A9J6QIA7</accession>
<dbReference type="NCBIfam" id="TIGR01515">
    <property type="entry name" value="branching_enzym"/>
    <property type="match status" value="1"/>
</dbReference>
<dbReference type="InterPro" id="IPR006047">
    <property type="entry name" value="GH13_cat_dom"/>
</dbReference>
<dbReference type="Gene3D" id="2.60.40.1180">
    <property type="entry name" value="Golgi alpha-mannosidase II"/>
    <property type="match status" value="1"/>
</dbReference>
<evidence type="ECO:0000256" key="10">
    <source>
        <dbReference type="HAMAP-Rule" id="MF_00685"/>
    </source>
</evidence>
<dbReference type="GO" id="GO:0043169">
    <property type="term" value="F:cation binding"/>
    <property type="evidence" value="ECO:0007669"/>
    <property type="project" value="InterPro"/>
</dbReference>
<evidence type="ECO:0000256" key="4">
    <source>
        <dbReference type="ARBA" id="ARBA00009000"/>
    </source>
</evidence>
<comment type="function">
    <text evidence="2 10">Catalyzes the formation of the alpha-1,6-glucosidic linkages in glycogen by scission of a 1,4-alpha-linked oligosaccharide from growing alpha-1,4-glucan chains and the subsequent attachment of the oligosaccharide to the alpha-1,6 position.</text>
</comment>
<dbReference type="RefSeq" id="WP_253020671.1">
    <property type="nucleotide sequence ID" value="NZ_JAOSHN010000001.1"/>
</dbReference>
<dbReference type="Proteomes" id="UP001065549">
    <property type="component" value="Unassembled WGS sequence"/>
</dbReference>
<name>A0A9J6QIA7_9FIRM</name>
<dbReference type="SMART" id="SM00642">
    <property type="entry name" value="Aamy"/>
    <property type="match status" value="1"/>
</dbReference>
<dbReference type="GO" id="GO:0005978">
    <property type="term" value="P:glycogen biosynthetic process"/>
    <property type="evidence" value="ECO:0007669"/>
    <property type="project" value="UniProtKB-UniRule"/>
</dbReference>
<keyword evidence="14" id="KW-1185">Reference proteome</keyword>
<dbReference type="FunFam" id="2.60.40.10:FF:000169">
    <property type="entry name" value="1,4-alpha-glucan branching enzyme GlgB"/>
    <property type="match status" value="1"/>
</dbReference>
<gene>
    <name evidence="10 13" type="primary">glgB</name>
    <name evidence="13" type="ORF">OBO34_02565</name>
</gene>
<comment type="subunit">
    <text evidence="10">Monomer.</text>
</comment>
<evidence type="ECO:0000256" key="8">
    <source>
        <dbReference type="ARBA" id="ARBA00023056"/>
    </source>
</evidence>
<dbReference type="GO" id="GO:0005829">
    <property type="term" value="C:cytosol"/>
    <property type="evidence" value="ECO:0007669"/>
    <property type="project" value="TreeGrafter"/>
</dbReference>
<keyword evidence="7 10" id="KW-0808">Transferase</keyword>
<dbReference type="GO" id="GO:0003844">
    <property type="term" value="F:1,4-alpha-glucan branching enzyme activity"/>
    <property type="evidence" value="ECO:0007669"/>
    <property type="project" value="UniProtKB-UniRule"/>
</dbReference>
<evidence type="ECO:0000256" key="3">
    <source>
        <dbReference type="ARBA" id="ARBA00004964"/>
    </source>
</evidence>
<reference evidence="13" key="1">
    <citation type="submission" date="2022-09" db="EMBL/GenBank/DDBJ databases">
        <title>Culturomic study of gut microbiota in children with autism spectrum disorder.</title>
        <authorList>
            <person name="Efimov B.A."/>
            <person name="Chaplin A.V."/>
            <person name="Sokolova S.R."/>
            <person name="Pikina A.P."/>
            <person name="Korzhanova M."/>
            <person name="Belova V."/>
            <person name="Korostin D."/>
        </authorList>
    </citation>
    <scope>NUCLEOTIDE SEQUENCE</scope>
    <source>
        <strain evidence="13">ASD5510</strain>
    </source>
</reference>
<comment type="catalytic activity">
    <reaction evidence="1 10">
        <text>Transfers a segment of a (1-&gt;4)-alpha-D-glucan chain to a primary hydroxy group in a similar glucan chain.</text>
        <dbReference type="EC" id="2.4.1.18"/>
    </reaction>
</comment>
<evidence type="ECO:0000256" key="1">
    <source>
        <dbReference type="ARBA" id="ARBA00000826"/>
    </source>
</evidence>
<dbReference type="PANTHER" id="PTHR43651:SF3">
    <property type="entry name" value="1,4-ALPHA-GLUCAN-BRANCHING ENZYME"/>
    <property type="match status" value="1"/>
</dbReference>
<dbReference type="GO" id="GO:0004553">
    <property type="term" value="F:hydrolase activity, hydrolyzing O-glycosyl compounds"/>
    <property type="evidence" value="ECO:0007669"/>
    <property type="project" value="InterPro"/>
</dbReference>
<dbReference type="FunFam" id="2.60.40.1180:FF:000002">
    <property type="entry name" value="1,4-alpha-glucan branching enzyme GlgB"/>
    <property type="match status" value="1"/>
</dbReference>
<dbReference type="InterPro" id="IPR013783">
    <property type="entry name" value="Ig-like_fold"/>
</dbReference>
<dbReference type="InterPro" id="IPR044143">
    <property type="entry name" value="GlgB_N_E_set_prok"/>
</dbReference>
<dbReference type="InterPro" id="IPR006048">
    <property type="entry name" value="A-amylase/branching_C"/>
</dbReference>
<dbReference type="InterPro" id="IPR013780">
    <property type="entry name" value="Glyco_hydro_b"/>
</dbReference>
<dbReference type="InterPro" id="IPR006407">
    <property type="entry name" value="GlgB"/>
</dbReference>
<comment type="caution">
    <text evidence="13">The sequence shown here is derived from an EMBL/GenBank/DDBJ whole genome shotgun (WGS) entry which is preliminary data.</text>
</comment>
<dbReference type="HAMAP" id="MF_00685">
    <property type="entry name" value="GlgB"/>
    <property type="match status" value="1"/>
</dbReference>
<evidence type="ECO:0000256" key="11">
    <source>
        <dbReference type="PIRSR" id="PIRSR000463-1"/>
    </source>
</evidence>
<dbReference type="NCBIfam" id="NF003811">
    <property type="entry name" value="PRK05402.1"/>
    <property type="match status" value="1"/>
</dbReference>
<evidence type="ECO:0000256" key="2">
    <source>
        <dbReference type="ARBA" id="ARBA00002953"/>
    </source>
</evidence>
<comment type="pathway">
    <text evidence="3 10">Glycan biosynthesis; glycogen biosynthesis.</text>
</comment>
<evidence type="ECO:0000256" key="7">
    <source>
        <dbReference type="ARBA" id="ARBA00022679"/>
    </source>
</evidence>
<dbReference type="Pfam" id="PF02922">
    <property type="entry name" value="CBM_48"/>
    <property type="match status" value="1"/>
</dbReference>
<proteinExistence type="inferred from homology"/>
<dbReference type="CDD" id="cd02855">
    <property type="entry name" value="E_set_GBE_prok_N"/>
    <property type="match status" value="1"/>
</dbReference>
<evidence type="ECO:0000256" key="5">
    <source>
        <dbReference type="ARBA" id="ARBA00022600"/>
    </source>
</evidence>
<feature type="domain" description="Glycosyl hydrolase family 13 catalytic" evidence="12">
    <location>
        <begin position="152"/>
        <end position="514"/>
    </location>
</feature>
<evidence type="ECO:0000256" key="6">
    <source>
        <dbReference type="ARBA" id="ARBA00022676"/>
    </source>
</evidence>
<protein>
    <recommendedName>
        <fullName evidence="10">1,4-alpha-glucan branching enzyme GlgB</fullName>
        <ecNumber evidence="10">2.4.1.18</ecNumber>
    </recommendedName>
    <alternativeName>
        <fullName evidence="10">1,4-alpha-D-glucan:1,4-alpha-D-glucan 6-glucosyl-transferase</fullName>
    </alternativeName>
    <alternativeName>
        <fullName evidence="10">Alpha-(1-&gt;4)-glucan branching enzyme</fullName>
    </alternativeName>
    <alternativeName>
        <fullName evidence="10">Glycogen branching enzyme</fullName>
        <shortName evidence="10">BE</shortName>
    </alternativeName>
</protein>
<sequence length="652" mass="75786">MATYNFPDRNALRLFEQGDYIFCYQSFGAHKDRKDGQSGYRFTVWAPGARSVRVIGDFDDWQGRETSMRQLEESGVWETFVPHAKEGMLYKYLIETPSGGLLYKADPFAFYAEKRPGTASRLTDLSYTWCDSSWMAQRKKQSHFKKPLNIYEVHLGSWKQKRGIQEGEEPVFYTYRELAKELTDYVKEMGYTHVELMPVMEHPFDGSWGYQITGYYAPTSRYGPPQDFKYLIDCLHQAGIGVILDWVPGHFCRDGHGLCSFCGSKLYESQEHAHWGTFNFDYSRPQVANFLISNAVFWLEEYHADGLRVDGVSSLLYLNYGIDKPSLKRYNERGGEENLHAQAFLQKLNQTVGQLFPDAFTIAEESTAWPLVTYPPEEGGLGFHYKWDMGWMNDTLKYCSLDFPFRDGSHNLLTFSMMYAFNENFILPLSHDEVVHGKASLIGRMPGDYWRQFAGLRLLLLYQMCHSGAKLNFMGSEFGQFIEWRFYEGLEWFLLDYEAHAKHQQYVKALNHCYLRQSALWKENYTWNGYQWIDADNCRQSILIFKRQGEKKTDFAIILLNFQPQTYKDFKIGVPEPGIYREVFNSDDKDFGGSGCVNRRLLRTRKGEYHGQKQYLSILVPPVGGMILTYCPPKKGSEELKEDNKNYVCKQG</sequence>
<dbReference type="FunFam" id="3.20.20.80:FF:000003">
    <property type="entry name" value="1,4-alpha-glucan branching enzyme GlgB"/>
    <property type="match status" value="1"/>
</dbReference>
<dbReference type="EC" id="2.4.1.18" evidence="10"/>
<feature type="active site" description="Nucleophile" evidence="10 11">
    <location>
        <position position="310"/>
    </location>
</feature>
<dbReference type="InterPro" id="IPR037439">
    <property type="entry name" value="Branching_enzy"/>
</dbReference>
<dbReference type="EMBL" id="JAOSHN010000001">
    <property type="protein sequence ID" value="MCU7377232.1"/>
    <property type="molecule type" value="Genomic_DNA"/>
</dbReference>
<dbReference type="PIRSF" id="PIRSF000463">
    <property type="entry name" value="GlgB"/>
    <property type="match status" value="1"/>
</dbReference>
<dbReference type="InterPro" id="IPR017853">
    <property type="entry name" value="GH"/>
</dbReference>
<evidence type="ECO:0000313" key="13">
    <source>
        <dbReference type="EMBL" id="MCU7377232.1"/>
    </source>
</evidence>
<dbReference type="CDD" id="cd11322">
    <property type="entry name" value="AmyAc_Glg_BE"/>
    <property type="match status" value="1"/>
</dbReference>
<dbReference type="Gene3D" id="2.60.40.10">
    <property type="entry name" value="Immunoglobulins"/>
    <property type="match status" value="1"/>
</dbReference>
<comment type="similarity">
    <text evidence="4 10">Belongs to the glycosyl hydrolase 13 family. GlgB subfamily.</text>
</comment>
<keyword evidence="5 10" id="KW-0321">Glycogen metabolism</keyword>
<keyword evidence="6 10" id="KW-0328">Glycosyltransferase</keyword>
<dbReference type="SUPFAM" id="SSF51011">
    <property type="entry name" value="Glycosyl hydrolase domain"/>
    <property type="match status" value="1"/>
</dbReference>
<keyword evidence="9 10" id="KW-0119">Carbohydrate metabolism</keyword>
<dbReference type="Gene3D" id="3.20.20.80">
    <property type="entry name" value="Glycosidases"/>
    <property type="match status" value="1"/>
</dbReference>
<dbReference type="PANTHER" id="PTHR43651">
    <property type="entry name" value="1,4-ALPHA-GLUCAN-BRANCHING ENZYME"/>
    <property type="match status" value="1"/>
</dbReference>
<evidence type="ECO:0000259" key="12">
    <source>
        <dbReference type="SMART" id="SM00642"/>
    </source>
</evidence>